<keyword evidence="7" id="KW-0560">Oxidoreductase</keyword>
<keyword evidence="5" id="KW-0274">FAD</keyword>
<keyword evidence="8 11" id="KW-0503">Monooxygenase</keyword>
<dbReference type="InterPro" id="IPR050346">
    <property type="entry name" value="FMO-like"/>
</dbReference>
<dbReference type="GO" id="GO:0034899">
    <property type="term" value="F:trimethylamine monooxygenase activity"/>
    <property type="evidence" value="ECO:0007669"/>
    <property type="project" value="UniProtKB-EC"/>
</dbReference>
<comment type="cofactor">
    <cofactor evidence="1">
        <name>FAD</name>
        <dbReference type="ChEBI" id="CHEBI:57692"/>
    </cofactor>
</comment>
<dbReference type="EMBL" id="SLXQ01000020">
    <property type="protein sequence ID" value="TCP43892.1"/>
    <property type="molecule type" value="Genomic_DNA"/>
</dbReference>
<evidence type="ECO:0000256" key="7">
    <source>
        <dbReference type="ARBA" id="ARBA00023002"/>
    </source>
</evidence>
<keyword evidence="6" id="KW-0521">NADP</keyword>
<comment type="similarity">
    <text evidence="3">Belongs to the FAD-binding monooxygenase family.</text>
</comment>
<name>A0A4R2Q546_9PSEU</name>
<dbReference type="EC" id="1.14.13.148" evidence="9"/>
<evidence type="ECO:0000256" key="5">
    <source>
        <dbReference type="ARBA" id="ARBA00022827"/>
    </source>
</evidence>
<dbReference type="SUPFAM" id="SSF51905">
    <property type="entry name" value="FAD/NAD(P)-binding domain"/>
    <property type="match status" value="2"/>
</dbReference>
<evidence type="ECO:0000256" key="8">
    <source>
        <dbReference type="ARBA" id="ARBA00023033"/>
    </source>
</evidence>
<evidence type="ECO:0000256" key="1">
    <source>
        <dbReference type="ARBA" id="ARBA00001974"/>
    </source>
</evidence>
<dbReference type="RefSeq" id="WP_132880524.1">
    <property type="nucleotide sequence ID" value="NZ_SLXQ01000020.1"/>
</dbReference>
<dbReference type="InterPro" id="IPR020946">
    <property type="entry name" value="Flavin_mOase-like"/>
</dbReference>
<evidence type="ECO:0000256" key="6">
    <source>
        <dbReference type="ARBA" id="ARBA00022857"/>
    </source>
</evidence>
<evidence type="ECO:0000256" key="3">
    <source>
        <dbReference type="ARBA" id="ARBA00010139"/>
    </source>
</evidence>
<protein>
    <recommendedName>
        <fullName evidence="10">Trimethylamine monooxygenase</fullName>
        <ecNumber evidence="9">1.14.13.148</ecNumber>
    </recommendedName>
</protein>
<dbReference type="PIRSF" id="PIRSF000332">
    <property type="entry name" value="FMO"/>
    <property type="match status" value="1"/>
</dbReference>
<dbReference type="Proteomes" id="UP000294911">
    <property type="component" value="Unassembled WGS sequence"/>
</dbReference>
<dbReference type="OrthoDB" id="5168853at2"/>
<dbReference type="GO" id="GO:0050660">
    <property type="term" value="F:flavin adenine dinucleotide binding"/>
    <property type="evidence" value="ECO:0007669"/>
    <property type="project" value="InterPro"/>
</dbReference>
<dbReference type="GO" id="GO:0050661">
    <property type="term" value="F:NADP binding"/>
    <property type="evidence" value="ECO:0007669"/>
    <property type="project" value="InterPro"/>
</dbReference>
<evidence type="ECO:0000313" key="12">
    <source>
        <dbReference type="Proteomes" id="UP000294911"/>
    </source>
</evidence>
<organism evidence="11 12">
    <name type="scientific">Tamaricihabitans halophyticus</name>
    <dbReference type="NCBI Taxonomy" id="1262583"/>
    <lineage>
        <taxon>Bacteria</taxon>
        <taxon>Bacillati</taxon>
        <taxon>Actinomycetota</taxon>
        <taxon>Actinomycetes</taxon>
        <taxon>Pseudonocardiales</taxon>
        <taxon>Pseudonocardiaceae</taxon>
        <taxon>Tamaricihabitans</taxon>
    </lineage>
</organism>
<comment type="caution">
    <text evidence="11">The sequence shown here is derived from an EMBL/GenBank/DDBJ whole genome shotgun (WGS) entry which is preliminary data.</text>
</comment>
<dbReference type="PANTHER" id="PTHR23023">
    <property type="entry name" value="DIMETHYLANILINE MONOOXYGENASE"/>
    <property type="match status" value="1"/>
</dbReference>
<dbReference type="FunFam" id="3.50.50.60:FF:000138">
    <property type="entry name" value="Flavin-containing monooxygenase"/>
    <property type="match status" value="1"/>
</dbReference>
<sequence>MASRVAVVGAGPSGLAQLHSFVEARNQGANIPELVCFEKQHDWAGLWNYTWRTGLDEYGDPVHGSMYRYLWSNGPKECLEFADYTFAEHFGKAIPSFPPREVLYDYITGRAKKNNIRQYIQFATAVRWISYDETKETFELIVETLADGSTRTEEFDYVIVGTGHFSTPNVPSFEGFAEFPGRILHSHDFRDAREFAGKNLLIVGSSYSAEDIALQSKKYGANTVTITYRSAPMGFSWPDGIEEVPLLRKLTGSTAHFADGSSREVDAILLCTGYQHCLNFVEESLRLRTANVLYTPNLYKGVFWLGNPKMMYLGMQDQYYTFTLFDVQAWYARDYVLGRITLPPRAEMAADIDAWRTRLDGLADAFEEIDFQADHIADLAKDVDYPEFDLDLTRENFKKWEHDKEASITGYRDRGFTSPCTGSQAPAHHTPWWQELDDSMATFLR</sequence>
<keyword evidence="12" id="KW-1185">Reference proteome</keyword>
<gene>
    <name evidence="11" type="ORF">EV191_12046</name>
</gene>
<evidence type="ECO:0000256" key="10">
    <source>
        <dbReference type="ARBA" id="ARBA00035159"/>
    </source>
</evidence>
<accession>A0A4R2Q546</accession>
<evidence type="ECO:0000313" key="11">
    <source>
        <dbReference type="EMBL" id="TCP43892.1"/>
    </source>
</evidence>
<proteinExistence type="inferred from homology"/>
<reference evidence="11 12" key="1">
    <citation type="submission" date="2019-03" db="EMBL/GenBank/DDBJ databases">
        <title>Genomic Encyclopedia of Type Strains, Phase IV (KMG-IV): sequencing the most valuable type-strain genomes for metagenomic binning, comparative biology and taxonomic classification.</title>
        <authorList>
            <person name="Goeker M."/>
        </authorList>
    </citation>
    <scope>NUCLEOTIDE SEQUENCE [LARGE SCALE GENOMIC DNA]</scope>
    <source>
        <strain evidence="11 12">DSM 45765</strain>
    </source>
</reference>
<dbReference type="AlphaFoldDB" id="A0A4R2Q546"/>
<dbReference type="Gene3D" id="3.50.50.60">
    <property type="entry name" value="FAD/NAD(P)-binding domain"/>
    <property type="match status" value="2"/>
</dbReference>
<dbReference type="InterPro" id="IPR000960">
    <property type="entry name" value="Flavin_mOase"/>
</dbReference>
<evidence type="ECO:0000256" key="2">
    <source>
        <dbReference type="ARBA" id="ARBA00009183"/>
    </source>
</evidence>
<evidence type="ECO:0000256" key="4">
    <source>
        <dbReference type="ARBA" id="ARBA00022630"/>
    </source>
</evidence>
<dbReference type="Pfam" id="PF00743">
    <property type="entry name" value="FMO-like"/>
    <property type="match status" value="2"/>
</dbReference>
<dbReference type="GO" id="GO:0004499">
    <property type="term" value="F:N,N-dimethylaniline monooxygenase activity"/>
    <property type="evidence" value="ECO:0007669"/>
    <property type="project" value="InterPro"/>
</dbReference>
<comment type="similarity">
    <text evidence="2">Belongs to the FMO family.</text>
</comment>
<evidence type="ECO:0000256" key="9">
    <source>
        <dbReference type="ARBA" id="ARBA00034528"/>
    </source>
</evidence>
<keyword evidence="4" id="KW-0285">Flavoprotein</keyword>
<dbReference type="InterPro" id="IPR036188">
    <property type="entry name" value="FAD/NAD-bd_sf"/>
</dbReference>